<dbReference type="EMBL" id="JARVWT010000016">
    <property type="protein sequence ID" value="MDH2334250.1"/>
    <property type="molecule type" value="Genomic_DNA"/>
</dbReference>
<proteinExistence type="predicted"/>
<dbReference type="Proteomes" id="UP001229409">
    <property type="component" value="Unassembled WGS sequence"/>
</dbReference>
<dbReference type="Pfam" id="PF05595">
    <property type="entry name" value="DUF771"/>
    <property type="match status" value="1"/>
</dbReference>
<accession>A0AAP4ECN9</accession>
<evidence type="ECO:0000313" key="1">
    <source>
        <dbReference type="EMBL" id="MDH2334250.1"/>
    </source>
</evidence>
<gene>
    <name evidence="1" type="ORF">QDS18_25590</name>
</gene>
<reference evidence="1" key="1">
    <citation type="submission" date="2023-04" db="EMBL/GenBank/DDBJ databases">
        <title>Uncovering the Secrets of Slow-Growing Bacteria in Tropical Savanna Soil through Cultivation and Genomic Analysis.</title>
        <authorList>
            <person name="Goncalves O.S."/>
            <person name="Santana M.F."/>
        </authorList>
    </citation>
    <scope>NUCLEOTIDE SEQUENCE</scope>
    <source>
        <strain evidence="1">ANTI</strain>
    </source>
</reference>
<evidence type="ECO:0000313" key="2">
    <source>
        <dbReference type="Proteomes" id="UP001229409"/>
    </source>
</evidence>
<organism evidence="1 2">
    <name type="scientific">Paenibacillus polymyxa</name>
    <name type="common">Bacillus polymyxa</name>
    <dbReference type="NCBI Taxonomy" id="1406"/>
    <lineage>
        <taxon>Bacteria</taxon>
        <taxon>Bacillati</taxon>
        <taxon>Bacillota</taxon>
        <taxon>Bacilli</taxon>
        <taxon>Bacillales</taxon>
        <taxon>Paenibacillaceae</taxon>
        <taxon>Paenibacillus</taxon>
    </lineage>
</organism>
<comment type="caution">
    <text evidence="1">The sequence shown here is derived from an EMBL/GenBank/DDBJ whole genome shotgun (WGS) entry which is preliminary data.</text>
</comment>
<protein>
    <submittedName>
        <fullName evidence="1">DUF771 domain-containing protein</fullName>
    </submittedName>
</protein>
<dbReference type="AlphaFoldDB" id="A0AAP4ECN9"/>
<dbReference type="RefSeq" id="WP_279836121.1">
    <property type="nucleotide sequence ID" value="NZ_JARVWT010000016.1"/>
</dbReference>
<dbReference type="InterPro" id="IPR008489">
    <property type="entry name" value="DUF771"/>
</dbReference>
<sequence length="111" mass="12816">MVSPNFKIVIDPEFIRDLAEKEIKKSLEGFGNGSWWDMKRLELETCRKRDWLLENILLNPNYKSEMSVITNGCDGGRWMIRGPEMSAFLDKHFHYLNCPSHRGVSNKGGIA</sequence>
<name>A0AAP4ECN9_PAEPO</name>